<evidence type="ECO:0000313" key="3">
    <source>
        <dbReference type="Proteomes" id="UP000588112"/>
    </source>
</evidence>
<evidence type="ECO:0000313" key="2">
    <source>
        <dbReference type="EMBL" id="MBB5630092.1"/>
    </source>
</evidence>
<dbReference type="Proteomes" id="UP000588112">
    <property type="component" value="Unassembled WGS sequence"/>
</dbReference>
<accession>A0A7W8Z9X1</accession>
<gene>
    <name evidence="2" type="ORF">BJ981_005856</name>
</gene>
<keyword evidence="3" id="KW-1185">Reference proteome</keyword>
<organism evidence="2 3">
    <name type="scientific">Sphaerisporangium krabiense</name>
    <dbReference type="NCBI Taxonomy" id="763782"/>
    <lineage>
        <taxon>Bacteria</taxon>
        <taxon>Bacillati</taxon>
        <taxon>Actinomycetota</taxon>
        <taxon>Actinomycetes</taxon>
        <taxon>Streptosporangiales</taxon>
        <taxon>Streptosporangiaceae</taxon>
        <taxon>Sphaerisporangium</taxon>
    </lineage>
</organism>
<name>A0A7W8Z9X1_9ACTN</name>
<dbReference type="SUPFAM" id="SSF48452">
    <property type="entry name" value="TPR-like"/>
    <property type="match status" value="1"/>
</dbReference>
<protein>
    <submittedName>
        <fullName evidence="2">Uncharacterized protein</fullName>
    </submittedName>
</protein>
<dbReference type="RefSeq" id="WP_184616604.1">
    <property type="nucleotide sequence ID" value="NZ_BOOS01000043.1"/>
</dbReference>
<sequence length="182" mass="20411">MLAVLDASMPLWKDDKYAELAAILPKLLTDTDTLVGLDRSRRVVRSRLLHLTGWLLTQTRQFEAAEVALRRGLDDADDKLDAAAVISTWCWLLLRQGRLEQARRLATTWADDIEPRVSRATPRELSAWGWLLLRSSAAAVRDNRPEEGKTPCAWRGRRPSPCAVTSLPPTTSCGPSARSPWR</sequence>
<evidence type="ECO:0000256" key="1">
    <source>
        <dbReference type="SAM" id="MobiDB-lite"/>
    </source>
</evidence>
<dbReference type="InterPro" id="IPR011990">
    <property type="entry name" value="TPR-like_helical_dom_sf"/>
</dbReference>
<reference evidence="2 3" key="1">
    <citation type="submission" date="2020-08" db="EMBL/GenBank/DDBJ databases">
        <title>Sequencing the genomes of 1000 actinobacteria strains.</title>
        <authorList>
            <person name="Klenk H.-P."/>
        </authorList>
    </citation>
    <scope>NUCLEOTIDE SEQUENCE [LARGE SCALE GENOMIC DNA]</scope>
    <source>
        <strain evidence="2 3">DSM 45790</strain>
    </source>
</reference>
<proteinExistence type="predicted"/>
<dbReference type="AlphaFoldDB" id="A0A7W8Z9X1"/>
<dbReference type="EMBL" id="JACHBR010000002">
    <property type="protein sequence ID" value="MBB5630092.1"/>
    <property type="molecule type" value="Genomic_DNA"/>
</dbReference>
<feature type="region of interest" description="Disordered" evidence="1">
    <location>
        <begin position="144"/>
        <end position="182"/>
    </location>
</feature>
<comment type="caution">
    <text evidence="2">The sequence shown here is derived from an EMBL/GenBank/DDBJ whole genome shotgun (WGS) entry which is preliminary data.</text>
</comment>